<protein>
    <submittedName>
        <fullName evidence="4">Uncharacterized protein</fullName>
    </submittedName>
</protein>
<dbReference type="Proteomes" id="UP001291623">
    <property type="component" value="Unassembled WGS sequence"/>
</dbReference>
<accession>A0AAE1V5N7</accession>
<gene>
    <name evidence="4" type="ORF">RND71_025303</name>
</gene>
<evidence type="ECO:0000313" key="4">
    <source>
        <dbReference type="EMBL" id="KAK4356332.1"/>
    </source>
</evidence>
<organism evidence="4 5">
    <name type="scientific">Anisodus tanguticus</name>
    <dbReference type="NCBI Taxonomy" id="243964"/>
    <lineage>
        <taxon>Eukaryota</taxon>
        <taxon>Viridiplantae</taxon>
        <taxon>Streptophyta</taxon>
        <taxon>Embryophyta</taxon>
        <taxon>Tracheophyta</taxon>
        <taxon>Spermatophyta</taxon>
        <taxon>Magnoliopsida</taxon>
        <taxon>eudicotyledons</taxon>
        <taxon>Gunneridae</taxon>
        <taxon>Pentapetalae</taxon>
        <taxon>asterids</taxon>
        <taxon>lamiids</taxon>
        <taxon>Solanales</taxon>
        <taxon>Solanaceae</taxon>
        <taxon>Solanoideae</taxon>
        <taxon>Hyoscyameae</taxon>
        <taxon>Anisodus</taxon>
    </lineage>
</organism>
<dbReference type="Gene3D" id="3.90.180.10">
    <property type="entry name" value="Medium-chain alcohol dehydrogenases, catalytic domain"/>
    <property type="match status" value="1"/>
</dbReference>
<dbReference type="AlphaFoldDB" id="A0AAE1V5N7"/>
<keyword evidence="3" id="KW-0560">Oxidoreductase</keyword>
<dbReference type="PANTHER" id="PTHR42683">
    <property type="entry name" value="ALDEHYDE REDUCTASE"/>
    <property type="match status" value="1"/>
</dbReference>
<evidence type="ECO:0000256" key="1">
    <source>
        <dbReference type="ARBA" id="ARBA00022723"/>
    </source>
</evidence>
<evidence type="ECO:0000313" key="5">
    <source>
        <dbReference type="Proteomes" id="UP001291623"/>
    </source>
</evidence>
<dbReference type="GO" id="GO:0046872">
    <property type="term" value="F:metal ion binding"/>
    <property type="evidence" value="ECO:0007669"/>
    <property type="project" value="UniProtKB-KW"/>
</dbReference>
<dbReference type="GO" id="GO:0016616">
    <property type="term" value="F:oxidoreductase activity, acting on the CH-OH group of donors, NAD or NADP as acceptor"/>
    <property type="evidence" value="ECO:0007669"/>
    <property type="project" value="InterPro"/>
</dbReference>
<name>A0AAE1V5N7_9SOLA</name>
<keyword evidence="1" id="KW-0479">Metal-binding</keyword>
<evidence type="ECO:0000256" key="2">
    <source>
        <dbReference type="ARBA" id="ARBA00022833"/>
    </source>
</evidence>
<evidence type="ECO:0000256" key="3">
    <source>
        <dbReference type="ARBA" id="ARBA00023002"/>
    </source>
</evidence>
<sequence>MAKSYENEQPVKAFGWAARDIPVVYRRNQSNGYSDIMVTDEHYVIHWPENLPMEAAPLLCAGNYNLKPIEIFWA</sequence>
<dbReference type="EMBL" id="JAVYJV010000013">
    <property type="protein sequence ID" value="KAK4356332.1"/>
    <property type="molecule type" value="Genomic_DNA"/>
</dbReference>
<keyword evidence="5" id="KW-1185">Reference proteome</keyword>
<reference evidence="4" key="1">
    <citation type="submission" date="2023-12" db="EMBL/GenBank/DDBJ databases">
        <title>Genome assembly of Anisodus tanguticus.</title>
        <authorList>
            <person name="Wang Y.-J."/>
        </authorList>
    </citation>
    <scope>NUCLEOTIDE SEQUENCE</scope>
    <source>
        <strain evidence="4">KB-2021</strain>
        <tissue evidence="4">Leaf</tissue>
    </source>
</reference>
<comment type="caution">
    <text evidence="4">The sequence shown here is derived from an EMBL/GenBank/DDBJ whole genome shotgun (WGS) entry which is preliminary data.</text>
</comment>
<proteinExistence type="predicted"/>
<dbReference type="InterPro" id="IPR047109">
    <property type="entry name" value="CAD-like"/>
</dbReference>
<keyword evidence="2" id="KW-0862">Zinc</keyword>